<name>A0A0A9BC00_ARUDO</name>
<accession>A0A0A9BC00</accession>
<evidence type="ECO:0000313" key="1">
    <source>
        <dbReference type="EMBL" id="JAD58750.1"/>
    </source>
</evidence>
<reference evidence="1" key="2">
    <citation type="journal article" date="2015" name="Data Brief">
        <title>Shoot transcriptome of the giant reed, Arundo donax.</title>
        <authorList>
            <person name="Barrero R.A."/>
            <person name="Guerrero F.D."/>
            <person name="Moolhuijzen P."/>
            <person name="Goolsby J.A."/>
            <person name="Tidwell J."/>
            <person name="Bellgard S.E."/>
            <person name="Bellgard M.I."/>
        </authorList>
    </citation>
    <scope>NUCLEOTIDE SEQUENCE</scope>
    <source>
        <tissue evidence="1">Shoot tissue taken approximately 20 cm above the soil surface</tissue>
    </source>
</reference>
<proteinExistence type="predicted"/>
<protein>
    <submittedName>
        <fullName evidence="1">Uncharacterized protein</fullName>
    </submittedName>
</protein>
<dbReference type="EMBL" id="GBRH01239145">
    <property type="protein sequence ID" value="JAD58750.1"/>
    <property type="molecule type" value="Transcribed_RNA"/>
</dbReference>
<organism evidence="1">
    <name type="scientific">Arundo donax</name>
    <name type="common">Giant reed</name>
    <name type="synonym">Donax arundinaceus</name>
    <dbReference type="NCBI Taxonomy" id="35708"/>
    <lineage>
        <taxon>Eukaryota</taxon>
        <taxon>Viridiplantae</taxon>
        <taxon>Streptophyta</taxon>
        <taxon>Embryophyta</taxon>
        <taxon>Tracheophyta</taxon>
        <taxon>Spermatophyta</taxon>
        <taxon>Magnoliopsida</taxon>
        <taxon>Liliopsida</taxon>
        <taxon>Poales</taxon>
        <taxon>Poaceae</taxon>
        <taxon>PACMAD clade</taxon>
        <taxon>Arundinoideae</taxon>
        <taxon>Arundineae</taxon>
        <taxon>Arundo</taxon>
    </lineage>
</organism>
<reference evidence="1" key="1">
    <citation type="submission" date="2014-09" db="EMBL/GenBank/DDBJ databases">
        <authorList>
            <person name="Magalhaes I.L.F."/>
            <person name="Oliveira U."/>
            <person name="Santos F.R."/>
            <person name="Vidigal T.H.D.A."/>
            <person name="Brescovit A.D."/>
            <person name="Santos A.J."/>
        </authorList>
    </citation>
    <scope>NUCLEOTIDE SEQUENCE</scope>
    <source>
        <tissue evidence="1">Shoot tissue taken approximately 20 cm above the soil surface</tissue>
    </source>
</reference>
<sequence length="13" mass="1483">MGFISSLSQLVWD</sequence>